<feature type="domain" description="DUF7770" evidence="1">
    <location>
        <begin position="134"/>
        <end position="196"/>
    </location>
</feature>
<dbReference type="KEGG" id="fvn:FVRRES_13571"/>
<dbReference type="Pfam" id="PF24968">
    <property type="entry name" value="DUF7770"/>
    <property type="match status" value="1"/>
</dbReference>
<dbReference type="OrthoDB" id="5296964at2759"/>
<dbReference type="InterPro" id="IPR056672">
    <property type="entry name" value="DUF7770"/>
</dbReference>
<sequence length="268" mass="31152">MSSSHTNQDYRAGLAPRSMLRPTQMFLEHEDKIYHRVQETPDSKGESDFEDFPMRGSSTDLVVVRRRVDRTMELGVDMYSPITAGGNSGWALMFHDPFFGLAYRFRMAGGPSMGEPWRFEFEIREIGQPNTFPTPTRRHFISMMREHQCHRIYATARRTQGQFCQQWVIDVIRDLESQGLVPPGRATQLSESLETDQYPNIQVSYNDQLSTIEQERARFGGNLWVFLTFGGSRRRVNVLDRIEGSFVQQMLRMGLDLDVHIWLNDQFD</sequence>
<name>A0A2L2STK0_9HYPO</name>
<dbReference type="AlphaFoldDB" id="A0A2L2STK0"/>
<dbReference type="GeneID" id="37265201"/>
<keyword evidence="3" id="KW-1185">Reference proteome</keyword>
<dbReference type="EMBL" id="LN649232">
    <property type="protein sequence ID" value="CEI41422.1"/>
    <property type="molecule type" value="Genomic_DNA"/>
</dbReference>
<organism evidence="2 3">
    <name type="scientific">Fusarium venenatum</name>
    <dbReference type="NCBI Taxonomy" id="56646"/>
    <lineage>
        <taxon>Eukaryota</taxon>
        <taxon>Fungi</taxon>
        <taxon>Dikarya</taxon>
        <taxon>Ascomycota</taxon>
        <taxon>Pezizomycotina</taxon>
        <taxon>Sordariomycetes</taxon>
        <taxon>Hypocreomycetidae</taxon>
        <taxon>Hypocreales</taxon>
        <taxon>Nectriaceae</taxon>
        <taxon>Fusarium</taxon>
    </lineage>
</organism>
<evidence type="ECO:0000313" key="2">
    <source>
        <dbReference type="EMBL" id="CEI41422.1"/>
    </source>
</evidence>
<evidence type="ECO:0000259" key="1">
    <source>
        <dbReference type="Pfam" id="PF24968"/>
    </source>
</evidence>
<accession>A0A2L2STK0</accession>
<reference evidence="3" key="1">
    <citation type="submission" date="2014-10" db="EMBL/GenBank/DDBJ databases">
        <authorList>
            <person name="King R."/>
        </authorList>
    </citation>
    <scope>NUCLEOTIDE SEQUENCE [LARGE SCALE GENOMIC DNA]</scope>
    <source>
        <strain evidence="3">A3/5</strain>
    </source>
</reference>
<evidence type="ECO:0000313" key="3">
    <source>
        <dbReference type="Proteomes" id="UP000245910"/>
    </source>
</evidence>
<dbReference type="RefSeq" id="XP_025583269.1">
    <property type="nucleotide sequence ID" value="XM_025728953.2"/>
</dbReference>
<protein>
    <recommendedName>
        <fullName evidence="1">DUF7770 domain-containing protein</fullName>
    </recommendedName>
</protein>
<proteinExistence type="predicted"/>
<dbReference type="Proteomes" id="UP000245910">
    <property type="component" value="Chromosome IIII"/>
</dbReference>